<feature type="signal peptide" evidence="5">
    <location>
        <begin position="1"/>
        <end position="23"/>
    </location>
</feature>
<evidence type="ECO:0000256" key="4">
    <source>
        <dbReference type="ARBA" id="ARBA00023157"/>
    </source>
</evidence>
<protein>
    <submittedName>
        <fullName evidence="6">Cholera a subunit</fullName>
    </submittedName>
</protein>
<organism evidence="6 7">
    <name type="scientific">Colletotrichum kahawae</name>
    <name type="common">Coffee berry disease fungus</name>
    <dbReference type="NCBI Taxonomy" id="34407"/>
    <lineage>
        <taxon>Eukaryota</taxon>
        <taxon>Fungi</taxon>
        <taxon>Dikarya</taxon>
        <taxon>Ascomycota</taxon>
        <taxon>Pezizomycotina</taxon>
        <taxon>Sordariomycetes</taxon>
        <taxon>Hypocreomycetidae</taxon>
        <taxon>Glomerellales</taxon>
        <taxon>Glomerellaceae</taxon>
        <taxon>Colletotrichum</taxon>
        <taxon>Colletotrichum gloeosporioides species complex</taxon>
    </lineage>
</organism>
<evidence type="ECO:0000313" key="6">
    <source>
        <dbReference type="EMBL" id="KAK2740052.1"/>
    </source>
</evidence>
<keyword evidence="4" id="KW-1015">Disulfide bond</keyword>
<proteinExistence type="predicted"/>
<reference evidence="6" key="1">
    <citation type="submission" date="2023-02" db="EMBL/GenBank/DDBJ databases">
        <title>Colletotrichum kahawae CIFC_Que2 genome sequencing and assembly.</title>
        <authorList>
            <person name="Baroncelli R."/>
        </authorList>
    </citation>
    <scope>NUCLEOTIDE SEQUENCE</scope>
    <source>
        <strain evidence="6">CIFC_Que2</strain>
    </source>
</reference>
<sequence length="238" mass="25755">MFGKQPLIHLFFLVASHWSLICAGAPTSLVCVYRAEARSPAEIQQADGFLPKGESVFGAIAPDTSLSNHAKAVLDGSSRDGYGYVFTSSSVDVAERFIAMRPFGYVYKIHVAAHMIDCIGTLGKYNPLDNGSEYTACGGIKFEQIMSWKAYENGKFGEEEFNKDFIEKVYGTAVAGDVRYQLAGLLENRRGCENQPGKRGDISKRRFGLGSLKSGFGALKSIKGVKSVSNVGGPLDSN</sequence>
<feature type="chain" id="PRO_5042130673" evidence="5">
    <location>
        <begin position="24"/>
        <end position="238"/>
    </location>
</feature>
<dbReference type="Pfam" id="PF01375">
    <property type="entry name" value="Enterotoxin_a"/>
    <property type="match status" value="1"/>
</dbReference>
<dbReference type="SUPFAM" id="SSF56399">
    <property type="entry name" value="ADP-ribosylation"/>
    <property type="match status" value="1"/>
</dbReference>
<name>A0AAE0D251_COLKA</name>
<keyword evidence="2 5" id="KW-0732">Signal</keyword>
<dbReference type="AlphaFoldDB" id="A0AAE0D251"/>
<keyword evidence="3" id="KW-0843">Virulence</keyword>
<keyword evidence="1" id="KW-0800">Toxin</keyword>
<dbReference type="Gene3D" id="3.90.210.10">
    <property type="entry name" value="Heat-Labile Enterotoxin, subunit A"/>
    <property type="match status" value="1"/>
</dbReference>
<dbReference type="GO" id="GO:0090729">
    <property type="term" value="F:toxin activity"/>
    <property type="evidence" value="ECO:0007669"/>
    <property type="project" value="UniProtKB-KW"/>
</dbReference>
<comment type="caution">
    <text evidence="6">The sequence shown here is derived from an EMBL/GenBank/DDBJ whole genome shotgun (WGS) entry which is preliminary data.</text>
</comment>
<dbReference type="Proteomes" id="UP001281614">
    <property type="component" value="Unassembled WGS sequence"/>
</dbReference>
<evidence type="ECO:0000313" key="7">
    <source>
        <dbReference type="Proteomes" id="UP001281614"/>
    </source>
</evidence>
<evidence type="ECO:0000256" key="2">
    <source>
        <dbReference type="ARBA" id="ARBA00022729"/>
    </source>
</evidence>
<dbReference type="PRINTS" id="PR00771">
    <property type="entry name" value="ENTEROTOXINA"/>
</dbReference>
<keyword evidence="7" id="KW-1185">Reference proteome</keyword>
<dbReference type="EMBL" id="VYYT01000356">
    <property type="protein sequence ID" value="KAK2740052.1"/>
    <property type="molecule type" value="Genomic_DNA"/>
</dbReference>
<dbReference type="InterPro" id="IPR001144">
    <property type="entry name" value="Enterotoxin_A"/>
</dbReference>
<gene>
    <name evidence="6" type="ORF">CKAH01_07221</name>
</gene>
<evidence type="ECO:0000256" key="3">
    <source>
        <dbReference type="ARBA" id="ARBA00023026"/>
    </source>
</evidence>
<evidence type="ECO:0000256" key="1">
    <source>
        <dbReference type="ARBA" id="ARBA00022656"/>
    </source>
</evidence>
<evidence type="ECO:0000256" key="5">
    <source>
        <dbReference type="SAM" id="SignalP"/>
    </source>
</evidence>
<accession>A0AAE0D251</accession>